<dbReference type="InterPro" id="IPR017441">
    <property type="entry name" value="Protein_kinase_ATP_BS"/>
</dbReference>
<keyword evidence="7" id="KW-0067">ATP-binding</keyword>
<dbReference type="PANTHER" id="PTHR48010:SF89">
    <property type="entry name" value="PROTEIN KINASE DOMAIN-CONTAINING PROTEIN"/>
    <property type="match status" value="1"/>
</dbReference>
<dbReference type="Gramene" id="evm.model.10.2070">
    <property type="protein sequence ID" value="cds.evm.model.10.2070"/>
    <property type="gene ID" value="evm.TU.10.2070"/>
</dbReference>
<dbReference type="EnsemblPlants" id="evm.model.10.2070">
    <property type="protein sequence ID" value="cds.evm.model.10.2070"/>
    <property type="gene ID" value="evm.TU.10.2070"/>
</dbReference>
<dbReference type="OMA" id="IVCYDQT"/>
<dbReference type="GO" id="GO:0016020">
    <property type="term" value="C:membrane"/>
    <property type="evidence" value="ECO:0007669"/>
    <property type="project" value="UniProtKB-SubCell"/>
</dbReference>
<dbReference type="PROSITE" id="PS50011">
    <property type="entry name" value="PROTEIN_KINASE_DOM"/>
    <property type="match status" value="1"/>
</dbReference>
<dbReference type="PROSITE" id="PS00107">
    <property type="entry name" value="PROTEIN_KINASE_ATP"/>
    <property type="match status" value="1"/>
</dbReference>
<dbReference type="AlphaFoldDB" id="A0A803QLY4"/>
<evidence type="ECO:0000259" key="8">
    <source>
        <dbReference type="PROSITE" id="PS50011"/>
    </source>
</evidence>
<organism evidence="9 10">
    <name type="scientific">Cannabis sativa</name>
    <name type="common">Hemp</name>
    <name type="synonym">Marijuana</name>
    <dbReference type="NCBI Taxonomy" id="3483"/>
    <lineage>
        <taxon>Eukaryota</taxon>
        <taxon>Viridiplantae</taxon>
        <taxon>Streptophyta</taxon>
        <taxon>Embryophyta</taxon>
        <taxon>Tracheophyta</taxon>
        <taxon>Spermatophyta</taxon>
        <taxon>Magnoliopsida</taxon>
        <taxon>eudicotyledons</taxon>
        <taxon>Gunneridae</taxon>
        <taxon>Pentapetalae</taxon>
        <taxon>rosids</taxon>
        <taxon>fabids</taxon>
        <taxon>Rosales</taxon>
        <taxon>Cannabaceae</taxon>
        <taxon>Cannabis</taxon>
    </lineage>
</organism>
<evidence type="ECO:0000256" key="1">
    <source>
        <dbReference type="ARBA" id="ARBA00004370"/>
    </source>
</evidence>
<dbReference type="SUPFAM" id="SSF56112">
    <property type="entry name" value="Protein kinase-like (PK-like)"/>
    <property type="match status" value="1"/>
</dbReference>
<dbReference type="InterPro" id="IPR050994">
    <property type="entry name" value="At_inactive_RLKs"/>
</dbReference>
<evidence type="ECO:0000313" key="10">
    <source>
        <dbReference type="Proteomes" id="UP000596661"/>
    </source>
</evidence>
<keyword evidence="6" id="KW-0472">Membrane</keyword>
<dbReference type="Proteomes" id="UP000596661">
    <property type="component" value="Unassembled WGS sequence"/>
</dbReference>
<dbReference type="GO" id="GO:0005524">
    <property type="term" value="F:ATP binding"/>
    <property type="evidence" value="ECO:0007669"/>
    <property type="project" value="UniProtKB-UniRule"/>
</dbReference>
<dbReference type="Gene3D" id="3.80.10.10">
    <property type="entry name" value="Ribonuclease Inhibitor"/>
    <property type="match status" value="1"/>
</dbReference>
<dbReference type="EMBL" id="UZAU01000831">
    <property type="status" value="NOT_ANNOTATED_CDS"/>
    <property type="molecule type" value="Genomic_DNA"/>
</dbReference>
<comment type="subcellular location">
    <subcellularLocation>
        <location evidence="1">Membrane</location>
    </subcellularLocation>
</comment>
<keyword evidence="5" id="KW-1133">Transmembrane helix</keyword>
<dbReference type="Gene3D" id="3.30.200.20">
    <property type="entry name" value="Phosphorylase Kinase, domain 1"/>
    <property type="match status" value="1"/>
</dbReference>
<evidence type="ECO:0000256" key="4">
    <source>
        <dbReference type="ARBA" id="ARBA00022737"/>
    </source>
</evidence>
<sequence>MAEMTDNTHAMDSAWRYVTKNISKKLEELENSEDSQYFLAIANEYRSLLAAASALLGNNNEDDDHQEFKLKFLDMTNQAECLSKRADEFQDKYFKYNIPYLGHRCFKDYLKDLQEFMTIWSKETEKGRRKGEKSLIEWMQQLNQSQRKTTFEEMKKVVIDLGTHISYVISDFLFVVTVLGDRINLMNNLDYFKAMIKLLNVEKMNDFKRVSYLFQFNRASCNQQSSLGVVHLEYNNIHGVISTQISSCKQLTHFHVTRNKLSGSLPASLVMLNNLIQFDISNNRFSGSLPDFSSISGLQVFLAENNQLGGEIPRFDFSNLKLFNVSNNNFTGSIPDVHGHFTANSFIGNPYLCGDPLPNECPPSQSNTLSEKSKDSYKSSVTMFVGYIVLGLIVAVDNDGDDSMYKSSFGGLTKSETSADDQSGFVSSSVLVVLTSPEVNGLKFEDLLRAPAEMIGRGKSGSLYKVLLGNNQIVAVKRIKDWDISSHEFKQRMQRLDKVKHPNVLPTLAFYSSKQEKLLVYEFQQNGNLFKFLHGTNMDYAFDWATRLEIAANIAEALAFMHQELKDDKIAHGNLKSSNILLNKNMEPCISEYGLMRVENSSPSKSSNAFFKDDVYGFGVILLELLTGNLVQHNGIDLTDWVQSVVREEWTVEVFDKALLSECASIERLVSLLQVAIQCVSRSPEARPSMNQVAAMINAIREEDEKSAVSFEPSQLD</sequence>
<dbReference type="Gene3D" id="1.10.510.10">
    <property type="entry name" value="Transferase(Phosphotransferase) domain 1"/>
    <property type="match status" value="2"/>
</dbReference>
<dbReference type="Pfam" id="PF00069">
    <property type="entry name" value="Pkinase"/>
    <property type="match status" value="1"/>
</dbReference>
<feature type="binding site" evidence="7">
    <location>
        <position position="477"/>
    </location>
    <ligand>
        <name>ATP</name>
        <dbReference type="ChEBI" id="CHEBI:30616"/>
    </ligand>
</feature>
<proteinExistence type="predicted"/>
<dbReference type="InterPro" id="IPR032675">
    <property type="entry name" value="LRR_dom_sf"/>
</dbReference>
<dbReference type="GO" id="GO:0004672">
    <property type="term" value="F:protein kinase activity"/>
    <property type="evidence" value="ECO:0007669"/>
    <property type="project" value="InterPro"/>
</dbReference>
<evidence type="ECO:0000256" key="2">
    <source>
        <dbReference type="ARBA" id="ARBA00022614"/>
    </source>
</evidence>
<evidence type="ECO:0000256" key="3">
    <source>
        <dbReference type="ARBA" id="ARBA00022692"/>
    </source>
</evidence>
<reference evidence="9" key="1">
    <citation type="submission" date="2021-03" db="UniProtKB">
        <authorList>
            <consortium name="EnsemblPlants"/>
        </authorList>
    </citation>
    <scope>IDENTIFICATION</scope>
</reference>
<dbReference type="InterPro" id="IPR001611">
    <property type="entry name" value="Leu-rich_rpt"/>
</dbReference>
<protein>
    <recommendedName>
        <fullName evidence="8">Protein kinase domain-containing protein</fullName>
    </recommendedName>
</protein>
<dbReference type="SUPFAM" id="SSF52058">
    <property type="entry name" value="L domain-like"/>
    <property type="match status" value="1"/>
</dbReference>
<keyword evidence="10" id="KW-1185">Reference proteome</keyword>
<dbReference type="PANTHER" id="PTHR48010">
    <property type="entry name" value="OS05G0588300 PROTEIN"/>
    <property type="match status" value="1"/>
</dbReference>
<evidence type="ECO:0000256" key="5">
    <source>
        <dbReference type="ARBA" id="ARBA00022989"/>
    </source>
</evidence>
<keyword evidence="3" id="KW-0812">Transmembrane</keyword>
<evidence type="ECO:0000313" key="9">
    <source>
        <dbReference type="EnsemblPlants" id="cds.evm.model.10.2070"/>
    </source>
</evidence>
<feature type="domain" description="Protein kinase" evidence="8">
    <location>
        <begin position="449"/>
        <end position="700"/>
    </location>
</feature>
<evidence type="ECO:0000256" key="7">
    <source>
        <dbReference type="PROSITE-ProRule" id="PRU10141"/>
    </source>
</evidence>
<dbReference type="InterPro" id="IPR011009">
    <property type="entry name" value="Kinase-like_dom_sf"/>
</dbReference>
<dbReference type="Pfam" id="PF00560">
    <property type="entry name" value="LRR_1"/>
    <property type="match status" value="2"/>
</dbReference>
<dbReference type="InterPro" id="IPR000719">
    <property type="entry name" value="Prot_kinase_dom"/>
</dbReference>
<keyword evidence="2" id="KW-0433">Leucine-rich repeat</keyword>
<keyword evidence="7" id="KW-0547">Nucleotide-binding</keyword>
<name>A0A803QLY4_CANSA</name>
<evidence type="ECO:0000256" key="6">
    <source>
        <dbReference type="ARBA" id="ARBA00023136"/>
    </source>
</evidence>
<keyword evidence="4" id="KW-0677">Repeat</keyword>
<accession>A0A803QLY4</accession>